<organism evidence="1">
    <name type="scientific">marine sediment metagenome</name>
    <dbReference type="NCBI Taxonomy" id="412755"/>
    <lineage>
        <taxon>unclassified sequences</taxon>
        <taxon>metagenomes</taxon>
        <taxon>ecological metagenomes</taxon>
    </lineage>
</organism>
<evidence type="ECO:0000313" key="1">
    <source>
        <dbReference type="EMBL" id="GAH56282.1"/>
    </source>
</evidence>
<accession>X1GGD5</accession>
<gene>
    <name evidence="1" type="ORF">S03H2_36481</name>
</gene>
<proteinExistence type="predicted"/>
<feature type="non-terminal residue" evidence="1">
    <location>
        <position position="1"/>
    </location>
</feature>
<reference evidence="1" key="1">
    <citation type="journal article" date="2014" name="Front. Microbiol.">
        <title>High frequency of phylogenetically diverse reductive dehalogenase-homologous genes in deep subseafloor sedimentary metagenomes.</title>
        <authorList>
            <person name="Kawai M."/>
            <person name="Futagami T."/>
            <person name="Toyoda A."/>
            <person name="Takaki Y."/>
            <person name="Nishi S."/>
            <person name="Hori S."/>
            <person name="Arai W."/>
            <person name="Tsubouchi T."/>
            <person name="Morono Y."/>
            <person name="Uchiyama I."/>
            <person name="Ito T."/>
            <person name="Fujiyama A."/>
            <person name="Inagaki F."/>
            <person name="Takami H."/>
        </authorList>
    </citation>
    <scope>NUCLEOTIDE SEQUENCE</scope>
    <source>
        <strain evidence="1">Expedition CK06-06</strain>
    </source>
</reference>
<dbReference type="AlphaFoldDB" id="X1GGD5"/>
<name>X1GGD5_9ZZZZ</name>
<comment type="caution">
    <text evidence="1">The sequence shown here is derived from an EMBL/GenBank/DDBJ whole genome shotgun (WGS) entry which is preliminary data.</text>
</comment>
<dbReference type="EMBL" id="BARU01022393">
    <property type="protein sequence ID" value="GAH56282.1"/>
    <property type="molecule type" value="Genomic_DNA"/>
</dbReference>
<sequence>EGTHNCVVSLPNISSDALVNFCDLSRREFYFRPFYVLSKVKQIIVHPCESKRILRAFKTLLKHLLNDSYRKDKS</sequence>
<protein>
    <submittedName>
        <fullName evidence="1">Uncharacterized protein</fullName>
    </submittedName>
</protein>